<gene>
    <name evidence="3" type="primary">LOC108253576</name>
</gene>
<organism evidence="2 3">
    <name type="scientific">Diaphorina citri</name>
    <name type="common">Asian citrus psyllid</name>
    <dbReference type="NCBI Taxonomy" id="121845"/>
    <lineage>
        <taxon>Eukaryota</taxon>
        <taxon>Metazoa</taxon>
        <taxon>Ecdysozoa</taxon>
        <taxon>Arthropoda</taxon>
        <taxon>Hexapoda</taxon>
        <taxon>Insecta</taxon>
        <taxon>Pterygota</taxon>
        <taxon>Neoptera</taxon>
        <taxon>Paraneoptera</taxon>
        <taxon>Hemiptera</taxon>
        <taxon>Sternorrhyncha</taxon>
        <taxon>Psylloidea</taxon>
        <taxon>Psyllidae</taxon>
        <taxon>Diaphorininae</taxon>
        <taxon>Diaphorina</taxon>
    </lineage>
</organism>
<keyword evidence="1" id="KW-1133">Transmembrane helix</keyword>
<dbReference type="AlphaFoldDB" id="A0A1S4EM89"/>
<dbReference type="KEGG" id="dci:108253576"/>
<accession>A0A1S4EM89</accession>
<keyword evidence="2" id="KW-1185">Reference proteome</keyword>
<reference evidence="3" key="1">
    <citation type="submission" date="2025-08" db="UniProtKB">
        <authorList>
            <consortium name="RefSeq"/>
        </authorList>
    </citation>
    <scope>IDENTIFICATION</scope>
</reference>
<protein>
    <submittedName>
        <fullName evidence="3">Uncharacterized protein LOC108253576</fullName>
    </submittedName>
</protein>
<dbReference type="PaxDb" id="121845-A0A1S4EM89"/>
<dbReference type="Proteomes" id="UP000079169">
    <property type="component" value="Unplaced"/>
</dbReference>
<keyword evidence="1" id="KW-0472">Membrane</keyword>
<feature type="transmembrane region" description="Helical" evidence="1">
    <location>
        <begin position="12"/>
        <end position="31"/>
    </location>
</feature>
<dbReference type="GeneID" id="108253576"/>
<proteinExistence type="predicted"/>
<name>A0A1S4EM89_DIACI</name>
<dbReference type="RefSeq" id="XP_017303284.1">
    <property type="nucleotide sequence ID" value="XM_017447795.2"/>
</dbReference>
<evidence type="ECO:0000256" key="1">
    <source>
        <dbReference type="SAM" id="Phobius"/>
    </source>
</evidence>
<evidence type="ECO:0000313" key="2">
    <source>
        <dbReference type="Proteomes" id="UP000079169"/>
    </source>
</evidence>
<sequence length="155" mass="17737">MAENKNIRVPLCICMVLMYYLLCVFAPAYVLKNQGEKCNIKYDYNRMGMVNLARRSGAIDEFPDWTKERDRWLNGSNDTHWEKATVVPINGTVDNIMDNVMIAGNNQIESIDYGSNEMRNSSVEKLDNSTIDSNRNVIANLSQELVLPETHVEEE</sequence>
<keyword evidence="1" id="KW-0812">Transmembrane</keyword>
<evidence type="ECO:0000313" key="3">
    <source>
        <dbReference type="RefSeq" id="XP_017303284.1"/>
    </source>
</evidence>